<evidence type="ECO:0000313" key="1">
    <source>
        <dbReference type="EMBL" id="PTI74020.1"/>
    </source>
</evidence>
<dbReference type="InterPro" id="IPR011235">
    <property type="entry name" value="MepB-like"/>
</dbReference>
<comment type="caution">
    <text evidence="1">The sequence shown here is derived from an EMBL/GenBank/DDBJ whole genome shotgun (WGS) entry which is preliminary data.</text>
</comment>
<dbReference type="InterPro" id="IPR038231">
    <property type="entry name" value="MepB-like_sf"/>
</dbReference>
<dbReference type="EMBL" id="PZFQ01000052">
    <property type="protein sequence ID" value="PTI74020.1"/>
    <property type="molecule type" value="Genomic_DNA"/>
</dbReference>
<accession>A0A9Q6HMR4</accession>
<evidence type="ECO:0000313" key="2">
    <source>
        <dbReference type="Proteomes" id="UP000241960"/>
    </source>
</evidence>
<name>A0A9Q6HMR4_9STAP</name>
<dbReference type="RefSeq" id="WP_107545366.1">
    <property type="nucleotide sequence ID" value="NZ_PZFQ01000052.1"/>
</dbReference>
<dbReference type="Pfam" id="PF08877">
    <property type="entry name" value="MepB-like"/>
    <property type="match status" value="1"/>
</dbReference>
<gene>
    <name evidence="1" type="ORF">BU058_12145</name>
</gene>
<dbReference type="AlphaFoldDB" id="A0A9Q6HMR4"/>
<proteinExistence type="predicted"/>
<dbReference type="PIRSF" id="PIRSF032285">
    <property type="entry name" value="UCP032285"/>
    <property type="match status" value="1"/>
</dbReference>
<organism evidence="1 2">
    <name type="scientific">Staphylococcus succinus</name>
    <dbReference type="NCBI Taxonomy" id="61015"/>
    <lineage>
        <taxon>Bacteria</taxon>
        <taxon>Bacillati</taxon>
        <taxon>Bacillota</taxon>
        <taxon>Bacilli</taxon>
        <taxon>Bacillales</taxon>
        <taxon>Staphylococcaceae</taxon>
        <taxon>Staphylococcus</taxon>
    </lineage>
</organism>
<dbReference type="Proteomes" id="UP000241960">
    <property type="component" value="Unassembled WGS sequence"/>
</dbReference>
<sequence length="180" mass="21035">MSIGGFHIKAFEAYQSLKIFEIISDSMENIKITNVEAELWNKDYEAINLCYGNTNVKSRLAKKTPKKKGYFIAVWRKNSANMNEPFTYQSFQDRLVVNVSDGHYKGQFVFPKSVLIEHGIVSSQDKKGKMAMRLYPSWETDLNKTAYHTQCWQNKYFVDLTYDVDLIKVNELYFLNNNLK</sequence>
<reference evidence="1 2" key="1">
    <citation type="journal article" date="2016" name="Front. Microbiol.">
        <title>Comprehensive Phylogenetic Analysis of Bovine Non-aureus Staphylococci Species Based on Whole-Genome Sequencing.</title>
        <authorList>
            <person name="Naushad S."/>
            <person name="Barkema H.W."/>
            <person name="Luby C."/>
            <person name="Condas L.A."/>
            <person name="Nobrega D.B."/>
            <person name="Carson D.A."/>
            <person name="De Buck J."/>
        </authorList>
    </citation>
    <scope>NUCLEOTIDE SEQUENCE [LARGE SCALE GENOMIC DNA]</scope>
    <source>
        <strain evidence="1 2">SNUC 1231</strain>
    </source>
</reference>
<protein>
    <submittedName>
        <fullName evidence="1">MepB protein</fullName>
    </submittedName>
</protein>
<dbReference type="Gene3D" id="3.40.1350.140">
    <property type="entry name" value="MepB-like"/>
    <property type="match status" value="1"/>
</dbReference>